<comment type="caution">
    <text evidence="3">The sequence shown here is derived from an EMBL/GenBank/DDBJ whole genome shotgun (WGS) entry which is preliminary data.</text>
</comment>
<sequence>MELTYHEDQDIKAFLKENRDQFEKRLLEEAVNVRDKIEEIRQIGNINLLENAHKLVLFVVEGRGEEVVAFANQEGEAWARFSLTLSFKLEWVQAIRRTLWAFLHQYDYLKGKEVPIDQFYAVEKEINQGIDQFLNRFFIAYSKFKDELIESQRKMVENLSAPIIPIDASISVLPLIGSIDNRRSASITEKVLMEISSKRIQTLIMDLSGVGEMEPYVIDQFLKMIDGIEMMGCKAVITGLHPVVVKKVIDLGVSFGDKAILKGTLQQAIRDYLLP</sequence>
<gene>
    <name evidence="3" type="ORF">JOC94_000090</name>
</gene>
<accession>A0ABS2R1W1</accession>
<evidence type="ECO:0000256" key="1">
    <source>
        <dbReference type="ARBA" id="ARBA00022553"/>
    </source>
</evidence>
<keyword evidence="4" id="KW-1185">Reference proteome</keyword>
<dbReference type="Proteomes" id="UP000823485">
    <property type="component" value="Unassembled WGS sequence"/>
</dbReference>
<dbReference type="InterPro" id="IPR002645">
    <property type="entry name" value="STAS_dom"/>
</dbReference>
<dbReference type="RefSeq" id="WP_077109823.1">
    <property type="nucleotide sequence ID" value="NZ_JAFBFH010000001.1"/>
</dbReference>
<protein>
    <submittedName>
        <fullName evidence="3">Anti-anti-sigma regulatory factor</fullName>
    </submittedName>
</protein>
<evidence type="ECO:0000259" key="2">
    <source>
        <dbReference type="PROSITE" id="PS50801"/>
    </source>
</evidence>
<evidence type="ECO:0000313" key="3">
    <source>
        <dbReference type="EMBL" id="MBM7713124.1"/>
    </source>
</evidence>
<proteinExistence type="predicted"/>
<dbReference type="Gene3D" id="3.30.750.24">
    <property type="entry name" value="STAS domain"/>
    <property type="match status" value="1"/>
</dbReference>
<organism evidence="3 4">
    <name type="scientific">Siminovitchia thermophila</name>
    <dbReference type="NCBI Taxonomy" id="1245522"/>
    <lineage>
        <taxon>Bacteria</taxon>
        <taxon>Bacillati</taxon>
        <taxon>Bacillota</taxon>
        <taxon>Bacilli</taxon>
        <taxon>Bacillales</taxon>
        <taxon>Bacillaceae</taxon>
        <taxon>Siminovitchia</taxon>
    </lineage>
</organism>
<dbReference type="PANTHER" id="PTHR33745">
    <property type="entry name" value="RSBT ANTAGONIST PROTEIN RSBS-RELATED"/>
    <property type="match status" value="1"/>
</dbReference>
<dbReference type="SUPFAM" id="SSF52091">
    <property type="entry name" value="SpoIIaa-like"/>
    <property type="match status" value="1"/>
</dbReference>
<dbReference type="PANTHER" id="PTHR33745:SF3">
    <property type="entry name" value="RSBT CO-ANTAGONIST PROTEIN RSBRC"/>
    <property type="match status" value="1"/>
</dbReference>
<keyword evidence="1" id="KW-0597">Phosphoprotein</keyword>
<dbReference type="InterPro" id="IPR036513">
    <property type="entry name" value="STAS_dom_sf"/>
</dbReference>
<reference evidence="3 4" key="1">
    <citation type="submission" date="2021-01" db="EMBL/GenBank/DDBJ databases">
        <title>Genomic Encyclopedia of Type Strains, Phase IV (KMG-IV): sequencing the most valuable type-strain genomes for metagenomic binning, comparative biology and taxonomic classification.</title>
        <authorList>
            <person name="Goeker M."/>
        </authorList>
    </citation>
    <scope>NUCLEOTIDE SEQUENCE [LARGE SCALE GENOMIC DNA]</scope>
    <source>
        <strain evidence="3 4">DSM 105453</strain>
    </source>
</reference>
<dbReference type="PROSITE" id="PS50801">
    <property type="entry name" value="STAS"/>
    <property type="match status" value="1"/>
</dbReference>
<dbReference type="CDD" id="cd07041">
    <property type="entry name" value="STAS_RsbR_RsbS_like"/>
    <property type="match status" value="1"/>
</dbReference>
<dbReference type="Pfam" id="PF01740">
    <property type="entry name" value="STAS"/>
    <property type="match status" value="1"/>
</dbReference>
<feature type="domain" description="STAS" evidence="2">
    <location>
        <begin position="160"/>
        <end position="272"/>
    </location>
</feature>
<dbReference type="EMBL" id="JAFBFH010000001">
    <property type="protein sequence ID" value="MBM7713124.1"/>
    <property type="molecule type" value="Genomic_DNA"/>
</dbReference>
<dbReference type="InterPro" id="IPR051932">
    <property type="entry name" value="Bact_StressResp_Reg"/>
</dbReference>
<evidence type="ECO:0000313" key="4">
    <source>
        <dbReference type="Proteomes" id="UP000823485"/>
    </source>
</evidence>
<name>A0ABS2R1W1_9BACI</name>